<proteinExistence type="predicted"/>
<dbReference type="AlphaFoldDB" id="A0A151SR20"/>
<dbReference type="CDD" id="cd09272">
    <property type="entry name" value="RNase_HI_RT_Ty1"/>
    <property type="match status" value="1"/>
</dbReference>
<dbReference type="OMA" id="AGMVECH"/>
<evidence type="ECO:0000259" key="1">
    <source>
        <dbReference type="Pfam" id="PF07727"/>
    </source>
</evidence>
<organism evidence="2 3">
    <name type="scientific">Cajanus cajan</name>
    <name type="common">Pigeon pea</name>
    <name type="synonym">Cajanus indicus</name>
    <dbReference type="NCBI Taxonomy" id="3821"/>
    <lineage>
        <taxon>Eukaryota</taxon>
        <taxon>Viridiplantae</taxon>
        <taxon>Streptophyta</taxon>
        <taxon>Embryophyta</taxon>
        <taxon>Tracheophyta</taxon>
        <taxon>Spermatophyta</taxon>
        <taxon>Magnoliopsida</taxon>
        <taxon>eudicotyledons</taxon>
        <taxon>Gunneridae</taxon>
        <taxon>Pentapetalae</taxon>
        <taxon>rosids</taxon>
        <taxon>fabids</taxon>
        <taxon>Fabales</taxon>
        <taxon>Fabaceae</taxon>
        <taxon>Papilionoideae</taxon>
        <taxon>50 kb inversion clade</taxon>
        <taxon>NPAAA clade</taxon>
        <taxon>indigoferoid/millettioid clade</taxon>
        <taxon>Phaseoleae</taxon>
        <taxon>Cajanus</taxon>
    </lineage>
</organism>
<dbReference type="InterPro" id="IPR043502">
    <property type="entry name" value="DNA/RNA_pol_sf"/>
</dbReference>
<name>A0A151SR20_CAJCA</name>
<feature type="domain" description="Reverse transcriptase Ty1/copia-type" evidence="1">
    <location>
        <begin position="2"/>
        <end position="64"/>
    </location>
</feature>
<accession>A0A151SR20</accession>
<dbReference type="PANTHER" id="PTHR11439">
    <property type="entry name" value="GAG-POL-RELATED RETROTRANSPOSON"/>
    <property type="match status" value="1"/>
</dbReference>
<dbReference type="Pfam" id="PF07727">
    <property type="entry name" value="RVT_2"/>
    <property type="match status" value="1"/>
</dbReference>
<keyword evidence="3" id="KW-1185">Reference proteome</keyword>
<dbReference type="Proteomes" id="UP000075243">
    <property type="component" value="Chromosome 11"/>
</dbReference>
<reference evidence="2 3" key="1">
    <citation type="journal article" date="2012" name="Nat. Biotechnol.">
        <title>Draft genome sequence of pigeonpea (Cajanus cajan), an orphan legume crop of resource-poor farmers.</title>
        <authorList>
            <person name="Varshney R.K."/>
            <person name="Chen W."/>
            <person name="Li Y."/>
            <person name="Bharti A.K."/>
            <person name="Saxena R.K."/>
            <person name="Schlueter J.A."/>
            <person name="Donoghue M.T."/>
            <person name="Azam S."/>
            <person name="Fan G."/>
            <person name="Whaley A.M."/>
            <person name="Farmer A.D."/>
            <person name="Sheridan J."/>
            <person name="Iwata A."/>
            <person name="Tuteja R."/>
            <person name="Penmetsa R.V."/>
            <person name="Wu W."/>
            <person name="Upadhyaya H.D."/>
            <person name="Yang S.P."/>
            <person name="Shah T."/>
            <person name="Saxena K.B."/>
            <person name="Michael T."/>
            <person name="McCombie W.R."/>
            <person name="Yang B."/>
            <person name="Zhang G."/>
            <person name="Yang H."/>
            <person name="Wang J."/>
            <person name="Spillane C."/>
            <person name="Cook D.R."/>
            <person name="May G.D."/>
            <person name="Xu X."/>
            <person name="Jackson S.A."/>
        </authorList>
    </citation>
    <scope>NUCLEOTIDE SEQUENCE [LARGE SCALE GENOMIC DNA]</scope>
    <source>
        <strain evidence="3">cv. Asha</strain>
    </source>
</reference>
<dbReference type="Gramene" id="C.cajan_03362.t">
    <property type="protein sequence ID" value="C.cajan_03362.t.cds1"/>
    <property type="gene ID" value="C.cajan_03362"/>
</dbReference>
<evidence type="ECO:0000313" key="3">
    <source>
        <dbReference type="Proteomes" id="UP000075243"/>
    </source>
</evidence>
<dbReference type="SUPFAM" id="SSF56672">
    <property type="entry name" value="DNA/RNA polymerases"/>
    <property type="match status" value="1"/>
</dbReference>
<dbReference type="InterPro" id="IPR013103">
    <property type="entry name" value="RVT_2"/>
</dbReference>
<evidence type="ECO:0000313" key="2">
    <source>
        <dbReference type="EMBL" id="KYP57182.1"/>
    </source>
</evidence>
<protein>
    <submittedName>
        <fullName evidence="2">Retrovirus-related Pol polyprotein from transposon TNT 1-94</fullName>
    </submittedName>
</protein>
<gene>
    <name evidence="2" type="ORF">KK1_003440</name>
</gene>
<dbReference type="EMBL" id="CM003613">
    <property type="protein sequence ID" value="KYP57182.1"/>
    <property type="molecule type" value="Genomic_DNA"/>
</dbReference>
<sequence length="305" mass="34609">MFTDFKNSMMTDFDMTDLGKMKYFLGIEVVQTAAGFFIGQKKYAHEILERFNMENCNPVGTPTEPGLKLSKDLDGERVDSTYFKRIVGSLMYLTTTRPDIMYAVCLISRYMERPTELHLKAAKRVFRYLKGTTDLGVFYKKINGSILTGFTDSNYAGDMDDRRSTSGHVFMIGSGAISWASKKQQVVTLSTTEAEFIAAATSACQAIWLRRILEELHFYQQGPTVIHCDNSSTIKLSRNPILHGRSKHIDVRYHFLRDLVIEKIIDLVYCRSEDQVADILTKPLKLEAFEKLRGLLGICSSSTLN</sequence>
<dbReference type="PANTHER" id="PTHR11439:SF517">
    <property type="entry name" value="CYSTEINE-RICH RLK (RECEPTOR-LIKE PROTEIN KINASE) 8"/>
    <property type="match status" value="1"/>
</dbReference>